<evidence type="ECO:0000313" key="1">
    <source>
        <dbReference type="EMBL" id="KAK1424807.1"/>
    </source>
</evidence>
<dbReference type="AlphaFoldDB" id="A0AAD8KL04"/>
<comment type="caution">
    <text evidence="1">The sequence shown here is derived from an EMBL/GenBank/DDBJ whole genome shotgun (WGS) entry which is preliminary data.</text>
</comment>
<gene>
    <name evidence="1" type="ORF">QVD17_20145</name>
</gene>
<dbReference type="EMBL" id="JAUHHV010000005">
    <property type="protein sequence ID" value="KAK1424807.1"/>
    <property type="molecule type" value="Genomic_DNA"/>
</dbReference>
<dbReference type="Proteomes" id="UP001229421">
    <property type="component" value="Unassembled WGS sequence"/>
</dbReference>
<organism evidence="1 2">
    <name type="scientific">Tagetes erecta</name>
    <name type="common">African marigold</name>
    <dbReference type="NCBI Taxonomy" id="13708"/>
    <lineage>
        <taxon>Eukaryota</taxon>
        <taxon>Viridiplantae</taxon>
        <taxon>Streptophyta</taxon>
        <taxon>Embryophyta</taxon>
        <taxon>Tracheophyta</taxon>
        <taxon>Spermatophyta</taxon>
        <taxon>Magnoliopsida</taxon>
        <taxon>eudicotyledons</taxon>
        <taxon>Gunneridae</taxon>
        <taxon>Pentapetalae</taxon>
        <taxon>asterids</taxon>
        <taxon>campanulids</taxon>
        <taxon>Asterales</taxon>
        <taxon>Asteraceae</taxon>
        <taxon>Asteroideae</taxon>
        <taxon>Heliantheae alliance</taxon>
        <taxon>Tageteae</taxon>
        <taxon>Tagetes</taxon>
    </lineage>
</organism>
<keyword evidence="2" id="KW-1185">Reference proteome</keyword>
<proteinExistence type="predicted"/>
<reference evidence="1" key="1">
    <citation type="journal article" date="2023" name="bioRxiv">
        <title>Improved chromosome-level genome assembly for marigold (Tagetes erecta).</title>
        <authorList>
            <person name="Jiang F."/>
            <person name="Yuan L."/>
            <person name="Wang S."/>
            <person name="Wang H."/>
            <person name="Xu D."/>
            <person name="Wang A."/>
            <person name="Fan W."/>
        </authorList>
    </citation>
    <scope>NUCLEOTIDE SEQUENCE</scope>
    <source>
        <strain evidence="1">WSJ</strain>
        <tissue evidence="1">Leaf</tissue>
    </source>
</reference>
<protein>
    <submittedName>
        <fullName evidence="1">Uncharacterized protein</fullName>
    </submittedName>
</protein>
<accession>A0AAD8KL04</accession>
<evidence type="ECO:0000313" key="2">
    <source>
        <dbReference type="Proteomes" id="UP001229421"/>
    </source>
</evidence>
<sequence>MTVGEYYIEGMLKVLESPLEEGARTFSKRSNIKHVFFKCLNGSHESIFSLDINCKAITSSKDDWADWMRGITVLESPQKRAYIQIFGLVNKLEEDFSFNNIARDNGPRIVKPCTNLLIQGSP</sequence>
<name>A0AAD8KL04_TARER</name>